<organism evidence="19 20">
    <name type="scientific">Allosphingosinicella deserti</name>
    <dbReference type="NCBI Taxonomy" id="2116704"/>
    <lineage>
        <taxon>Bacteria</taxon>
        <taxon>Pseudomonadati</taxon>
        <taxon>Pseudomonadota</taxon>
        <taxon>Alphaproteobacteria</taxon>
        <taxon>Sphingomonadales</taxon>
        <taxon>Sphingomonadaceae</taxon>
        <taxon>Allosphingosinicella</taxon>
    </lineage>
</organism>
<dbReference type="PROSITE" id="PS50112">
    <property type="entry name" value="PAS"/>
    <property type="match status" value="2"/>
</dbReference>
<dbReference type="InterPro" id="IPR000700">
    <property type="entry name" value="PAS-assoc_C"/>
</dbReference>
<dbReference type="CDD" id="cd00130">
    <property type="entry name" value="PAS"/>
    <property type="match status" value="2"/>
</dbReference>
<evidence type="ECO:0000256" key="2">
    <source>
        <dbReference type="ARBA" id="ARBA00004141"/>
    </source>
</evidence>
<feature type="transmembrane region" description="Helical" evidence="15">
    <location>
        <begin position="92"/>
        <end position="111"/>
    </location>
</feature>
<dbReference type="Pfam" id="PF00989">
    <property type="entry name" value="PAS"/>
    <property type="match status" value="1"/>
</dbReference>
<dbReference type="Gene3D" id="1.20.120.620">
    <property type="entry name" value="Backbone structure of the membrane domain of e. Coli histidine kinase receptor kdpd"/>
    <property type="match status" value="1"/>
</dbReference>
<evidence type="ECO:0000256" key="9">
    <source>
        <dbReference type="ARBA" id="ARBA00022840"/>
    </source>
</evidence>
<keyword evidence="8 19" id="KW-0418">Kinase</keyword>
<dbReference type="Gene3D" id="1.10.287.130">
    <property type="match status" value="1"/>
</dbReference>
<dbReference type="Pfam" id="PF13493">
    <property type="entry name" value="DUF4118"/>
    <property type="match status" value="1"/>
</dbReference>
<dbReference type="SUPFAM" id="SSF55874">
    <property type="entry name" value="ATPase domain of HSP90 chaperone/DNA topoisomerase II/histidine kinase"/>
    <property type="match status" value="1"/>
</dbReference>
<keyword evidence="11" id="KW-0902">Two-component regulatory system</keyword>
<dbReference type="NCBIfam" id="TIGR00229">
    <property type="entry name" value="sensory_box"/>
    <property type="match status" value="2"/>
</dbReference>
<dbReference type="PANTHER" id="PTHR43065">
    <property type="entry name" value="SENSOR HISTIDINE KINASE"/>
    <property type="match status" value="1"/>
</dbReference>
<keyword evidence="10 15" id="KW-1133">Transmembrane helix</keyword>
<evidence type="ECO:0000259" key="16">
    <source>
        <dbReference type="PROSITE" id="PS50109"/>
    </source>
</evidence>
<evidence type="ECO:0000256" key="13">
    <source>
        <dbReference type="ARBA" id="ARBA00059827"/>
    </source>
</evidence>
<evidence type="ECO:0000256" key="6">
    <source>
        <dbReference type="ARBA" id="ARBA00022692"/>
    </source>
</evidence>
<dbReference type="Pfam" id="PF13426">
    <property type="entry name" value="PAS_9"/>
    <property type="match status" value="1"/>
</dbReference>
<keyword evidence="7" id="KW-0547">Nucleotide-binding</keyword>
<keyword evidence="9" id="KW-0067">ATP-binding</keyword>
<evidence type="ECO:0000256" key="11">
    <source>
        <dbReference type="ARBA" id="ARBA00023012"/>
    </source>
</evidence>
<dbReference type="InterPro" id="IPR013767">
    <property type="entry name" value="PAS_fold"/>
</dbReference>
<protein>
    <recommendedName>
        <fullName evidence="14">Sensor protein FixL</fullName>
        <ecNumber evidence="3">2.7.13.3</ecNumber>
    </recommendedName>
</protein>
<feature type="transmembrane region" description="Helical" evidence="15">
    <location>
        <begin position="68"/>
        <end position="85"/>
    </location>
</feature>
<dbReference type="InterPro" id="IPR004358">
    <property type="entry name" value="Sig_transdc_His_kin-like_C"/>
</dbReference>
<sequence length="631" mass="68784">MTFLPRSFGPGAGRVRPLFGYLIALLAVGAAYLARGALTAQLGDRSPFLLFVLPVVIAVFYGGRGPGLLAGLISLLAGLSFVAVPDRMTVHILVQAALFVLVCAGVGWLGGRLARQQRLGEQHREAAEAEAGRARAAGEELRLLLEGATRYAIFMVDPEGSIGSWNSGAERVFGWREEEVLGRPSAMFTAEEEGARRARDALDQARAEGRYSDEAWYLRADGSEFLADATITPLWRENGVLRGYATIVHDVTDRRAAERNLEKREQHLQSILATVPDAMIVIDEKGIMISFSAAAEKLFGYSEREMVGRNVSLLMPSPDRERHDAYLERYLATGDAHIIGIGRIVTGLRADGSTFPMKLSVGEALTDDQRLFTGFVQDLTERKDFEARVEQLKSELIHVSRLSAMGTMASTLAHELNQPLTAIASYGEAVRDLLDGPEEVEKDLLREVFTEMSGQALRAGSIVRRLREFVARGDVAKTIEDLPKLIDEASALALVGSKEKGITPQFVYAQDATPVLVDRVQIQQVLMNLMRNAIEAMDGCPVRRLSVATTLLDPETVQVSVADTGPGIAPEIAERLFEAFTSTKRSGMGLGLSICRTIVESHGGRIRARPLDGGGTEFLFTLMRPPTEPVP</sequence>
<dbReference type="CDD" id="cd00082">
    <property type="entry name" value="HisKA"/>
    <property type="match status" value="1"/>
</dbReference>
<dbReference type="InterPro" id="IPR000014">
    <property type="entry name" value="PAS"/>
</dbReference>
<dbReference type="InterPro" id="IPR038318">
    <property type="entry name" value="KdpD_sf"/>
</dbReference>
<keyword evidence="5" id="KW-0808">Transferase</keyword>
<dbReference type="SUPFAM" id="SSF55785">
    <property type="entry name" value="PYP-like sensor domain (PAS domain)"/>
    <property type="match status" value="2"/>
</dbReference>
<name>A0A2P7QKU8_9SPHN</name>
<dbReference type="SUPFAM" id="SSF47384">
    <property type="entry name" value="Homodimeric domain of signal transducing histidine kinase"/>
    <property type="match status" value="1"/>
</dbReference>
<dbReference type="PANTHER" id="PTHR43065:SF10">
    <property type="entry name" value="PEROXIDE STRESS-ACTIVATED HISTIDINE KINASE MAK3"/>
    <property type="match status" value="1"/>
</dbReference>
<evidence type="ECO:0000256" key="14">
    <source>
        <dbReference type="ARBA" id="ARBA00070616"/>
    </source>
</evidence>
<comment type="catalytic activity">
    <reaction evidence="1">
        <text>ATP + protein L-histidine = ADP + protein N-phospho-L-histidine.</text>
        <dbReference type="EC" id="2.7.13.3"/>
    </reaction>
</comment>
<feature type="transmembrane region" description="Helical" evidence="15">
    <location>
        <begin position="15"/>
        <end position="34"/>
    </location>
</feature>
<evidence type="ECO:0000313" key="20">
    <source>
        <dbReference type="Proteomes" id="UP000241167"/>
    </source>
</evidence>
<dbReference type="InterPro" id="IPR035965">
    <property type="entry name" value="PAS-like_dom_sf"/>
</dbReference>
<dbReference type="GO" id="GO:0016020">
    <property type="term" value="C:membrane"/>
    <property type="evidence" value="ECO:0007669"/>
    <property type="project" value="UniProtKB-SubCell"/>
</dbReference>
<dbReference type="Gene3D" id="3.30.450.20">
    <property type="entry name" value="PAS domain"/>
    <property type="match status" value="2"/>
</dbReference>
<dbReference type="PROSITE" id="PS50113">
    <property type="entry name" value="PAC"/>
    <property type="match status" value="1"/>
</dbReference>
<evidence type="ECO:0000256" key="10">
    <source>
        <dbReference type="ARBA" id="ARBA00022989"/>
    </source>
</evidence>
<dbReference type="Pfam" id="PF00512">
    <property type="entry name" value="HisKA"/>
    <property type="match status" value="1"/>
</dbReference>
<evidence type="ECO:0000256" key="8">
    <source>
        <dbReference type="ARBA" id="ARBA00022777"/>
    </source>
</evidence>
<evidence type="ECO:0000313" key="19">
    <source>
        <dbReference type="EMBL" id="PSJ38576.1"/>
    </source>
</evidence>
<accession>A0A2P7QKU8</accession>
<dbReference type="AlphaFoldDB" id="A0A2P7QKU8"/>
<dbReference type="GO" id="GO:0006355">
    <property type="term" value="P:regulation of DNA-templated transcription"/>
    <property type="evidence" value="ECO:0007669"/>
    <property type="project" value="InterPro"/>
</dbReference>
<dbReference type="OrthoDB" id="9789238at2"/>
<evidence type="ECO:0000256" key="7">
    <source>
        <dbReference type="ARBA" id="ARBA00022741"/>
    </source>
</evidence>
<evidence type="ECO:0000259" key="18">
    <source>
        <dbReference type="PROSITE" id="PS50113"/>
    </source>
</evidence>
<dbReference type="GO" id="GO:0000155">
    <property type="term" value="F:phosphorelay sensor kinase activity"/>
    <property type="evidence" value="ECO:0007669"/>
    <property type="project" value="InterPro"/>
</dbReference>
<dbReference type="SMART" id="SM00388">
    <property type="entry name" value="HisKA"/>
    <property type="match status" value="1"/>
</dbReference>
<keyword evidence="20" id="KW-1185">Reference proteome</keyword>
<dbReference type="InterPro" id="IPR036097">
    <property type="entry name" value="HisK_dim/P_sf"/>
</dbReference>
<feature type="domain" description="Histidine kinase" evidence="16">
    <location>
        <begin position="411"/>
        <end position="626"/>
    </location>
</feature>
<dbReference type="Gene3D" id="3.30.565.10">
    <property type="entry name" value="Histidine kinase-like ATPase, C-terminal domain"/>
    <property type="match status" value="1"/>
</dbReference>
<comment type="caution">
    <text evidence="19">The sequence shown here is derived from an EMBL/GenBank/DDBJ whole genome shotgun (WGS) entry which is preliminary data.</text>
</comment>
<dbReference type="Gene3D" id="6.10.250.2580">
    <property type="match status" value="1"/>
</dbReference>
<feature type="domain" description="PAS" evidence="17">
    <location>
        <begin position="137"/>
        <end position="209"/>
    </location>
</feature>
<keyword evidence="6 15" id="KW-0812">Transmembrane</keyword>
<feature type="transmembrane region" description="Helical" evidence="15">
    <location>
        <begin position="46"/>
        <end position="62"/>
    </location>
</feature>
<dbReference type="FunFam" id="3.30.450.20:FF:000060">
    <property type="entry name" value="Sensor protein FixL"/>
    <property type="match status" value="1"/>
</dbReference>
<evidence type="ECO:0000256" key="5">
    <source>
        <dbReference type="ARBA" id="ARBA00022679"/>
    </source>
</evidence>
<dbReference type="EMBL" id="PXYI01000006">
    <property type="protein sequence ID" value="PSJ38576.1"/>
    <property type="molecule type" value="Genomic_DNA"/>
</dbReference>
<gene>
    <name evidence="19" type="ORF">C7I55_19350</name>
</gene>
<dbReference type="GO" id="GO:0005524">
    <property type="term" value="F:ATP binding"/>
    <property type="evidence" value="ECO:0007669"/>
    <property type="project" value="UniProtKB-KW"/>
</dbReference>
<evidence type="ECO:0000256" key="4">
    <source>
        <dbReference type="ARBA" id="ARBA00022553"/>
    </source>
</evidence>
<evidence type="ECO:0000256" key="3">
    <source>
        <dbReference type="ARBA" id="ARBA00012438"/>
    </source>
</evidence>
<feature type="domain" description="PAS" evidence="17">
    <location>
        <begin position="264"/>
        <end position="334"/>
    </location>
</feature>
<comment type="subcellular location">
    <subcellularLocation>
        <location evidence="2">Membrane</location>
        <topology evidence="2">Multi-pass membrane protein</topology>
    </subcellularLocation>
</comment>
<keyword evidence="4" id="KW-0597">Phosphoprotein</keyword>
<evidence type="ECO:0000256" key="15">
    <source>
        <dbReference type="SAM" id="Phobius"/>
    </source>
</evidence>
<feature type="domain" description="PAC" evidence="18">
    <location>
        <begin position="211"/>
        <end position="263"/>
    </location>
</feature>
<keyword evidence="12 15" id="KW-0472">Membrane</keyword>
<dbReference type="PROSITE" id="PS50109">
    <property type="entry name" value="HIS_KIN"/>
    <property type="match status" value="1"/>
</dbReference>
<dbReference type="InterPro" id="IPR025201">
    <property type="entry name" value="KdpD_TM"/>
</dbReference>
<reference evidence="19 20" key="1">
    <citation type="submission" date="2018-03" db="EMBL/GenBank/DDBJ databases">
        <title>The draft genome of Sphingosinicella sp. GL-C-18.</title>
        <authorList>
            <person name="Liu L."/>
            <person name="Li L."/>
            <person name="Liang L."/>
            <person name="Zhang X."/>
            <person name="Wang T."/>
        </authorList>
    </citation>
    <scope>NUCLEOTIDE SEQUENCE [LARGE SCALE GENOMIC DNA]</scope>
    <source>
        <strain evidence="19 20">GL-C-18</strain>
    </source>
</reference>
<dbReference type="Pfam" id="PF02518">
    <property type="entry name" value="HATPase_c"/>
    <property type="match status" value="1"/>
</dbReference>
<evidence type="ECO:0000259" key="17">
    <source>
        <dbReference type="PROSITE" id="PS50112"/>
    </source>
</evidence>
<dbReference type="InterPro" id="IPR003661">
    <property type="entry name" value="HisK_dim/P_dom"/>
</dbReference>
<dbReference type="SMART" id="SM00091">
    <property type="entry name" value="PAS"/>
    <property type="match status" value="2"/>
</dbReference>
<evidence type="ECO:0000256" key="12">
    <source>
        <dbReference type="ARBA" id="ARBA00023136"/>
    </source>
</evidence>
<dbReference type="RefSeq" id="WP_106514645.1">
    <property type="nucleotide sequence ID" value="NZ_PXYI01000006.1"/>
</dbReference>
<dbReference type="InterPro" id="IPR003594">
    <property type="entry name" value="HATPase_dom"/>
</dbReference>
<dbReference type="InterPro" id="IPR036890">
    <property type="entry name" value="HATPase_C_sf"/>
</dbReference>
<comment type="function">
    <text evidence="13">Putative oxygen sensor; modulates the activity of FixJ, a transcriptional activator of nitrogen fixation fixK gene. FixL probably acts as a kinase that phosphorylates FixJ.</text>
</comment>
<dbReference type="SMART" id="SM00387">
    <property type="entry name" value="HATPase_c"/>
    <property type="match status" value="1"/>
</dbReference>
<proteinExistence type="predicted"/>
<dbReference type="EC" id="2.7.13.3" evidence="3"/>
<dbReference type="Proteomes" id="UP000241167">
    <property type="component" value="Unassembled WGS sequence"/>
</dbReference>
<evidence type="ECO:0000256" key="1">
    <source>
        <dbReference type="ARBA" id="ARBA00000085"/>
    </source>
</evidence>
<dbReference type="PRINTS" id="PR00344">
    <property type="entry name" value="BCTRLSENSOR"/>
</dbReference>
<dbReference type="InterPro" id="IPR005467">
    <property type="entry name" value="His_kinase_dom"/>
</dbReference>